<feature type="domain" description="PapC-like C-terminal" evidence="12">
    <location>
        <begin position="775"/>
        <end position="837"/>
    </location>
</feature>
<sequence>MRIRQQEPPIRRTGSWPAPLRRRLAILGALATWLASVAHADTAMSAQVQFDDQFLMKPRNKSVDVSRFERGNPVVPGEYTVDLYVNGNWIGHPAVNFRVSEGVDSAPCFDKSLVARLGLNQTKLSDKARVVLAGGGECLNLGEIVEGASVSFDLSDLRLDVSIPQIALSRIPQGYVSPEFWDAGVPSASLGYNLNAFRVMGSGYGSTQTYLGLNSGVNIGSWHLRQNSAFNWQPNGPRSYQNIATYAQHDLPGLRSQLTIGDAFTDGVVFDSIGIRGVQLGSDDRMLPDSQRGYAPLIRGIALTNARVTVTQNGNRLYETTVPPGAFEIDDLYATGYGGNLLVTITEADGGQRSFTVPYASVVQLLRPGVPRFNFVLGQIRDAELDHHANIVQGTFQYGINNLVTGYAGAIAAQGYAAGLIGAAFNTPLGALALDVTQASASIRGAANTSGQSVRISYSKLMSSTDTNFTVAAYRYSSSGFWALRDAMLARKALDAGQSPNATDRQRNQVQLTMNQGFGEGWGNAYAVGSTLDYWNRAGTTTQFQIGYNNFVRALGTIFSYNLSLSRQLDTLSGQMNNQLFLNVSVPLGKSQHAPTLATSVVHDNISGWSEQAMLTGTAGVDDRFSYGVNVNHASGSTVGGVNGQYRSPYATFLGSASTGSGYSQVSGGMSGALVAHPGGVTFANDLGETVGIVEAKGADGARVTNSSGVRIDSRGYAVIPYLMPYRANTVDIDPKGLPLDVEFKSTTQQVTPRANSVVMIHFDTVTGRAAVIIARRPNGAPLPFGASVRDAQGRDIGVIGQGSRIFARGIDDAGTLAVKWGDAVDEQCLLHYQLPARGEDRGRFAHAEAVCDVSASARQAQAAASTIATAQMQTPQRALDDPDPVSSVDSRED</sequence>
<dbReference type="EMBL" id="JACHDD010000005">
    <property type="protein sequence ID" value="MBB5425268.1"/>
    <property type="molecule type" value="Genomic_DNA"/>
</dbReference>
<feature type="region of interest" description="Disordered" evidence="10">
    <location>
        <begin position="869"/>
        <end position="894"/>
    </location>
</feature>
<dbReference type="InterPro" id="IPR042186">
    <property type="entry name" value="FimD_plug_dom"/>
</dbReference>
<evidence type="ECO:0000256" key="9">
    <source>
        <dbReference type="RuleBase" id="RU003884"/>
    </source>
</evidence>
<comment type="caution">
    <text evidence="14">The sequence shown here is derived from an EMBL/GenBank/DDBJ whole genome shotgun (WGS) entry which is preliminary data.</text>
</comment>
<dbReference type="PROSITE" id="PS01151">
    <property type="entry name" value="FIMBRIAL_USHER"/>
    <property type="match status" value="1"/>
</dbReference>
<keyword evidence="3 9" id="KW-0813">Transport</keyword>
<dbReference type="InterPro" id="IPR043142">
    <property type="entry name" value="PapC-like_C_sf"/>
</dbReference>
<evidence type="ECO:0000256" key="5">
    <source>
        <dbReference type="ARBA" id="ARBA00022692"/>
    </source>
</evidence>
<evidence type="ECO:0000259" key="12">
    <source>
        <dbReference type="Pfam" id="PF13953"/>
    </source>
</evidence>
<keyword evidence="4" id="KW-1134">Transmembrane beta strand</keyword>
<organism evidence="14 15">
    <name type="scientific">Paraburkholderia atlantica</name>
    <dbReference type="NCBI Taxonomy" id="2654982"/>
    <lineage>
        <taxon>Bacteria</taxon>
        <taxon>Pseudomonadati</taxon>
        <taxon>Pseudomonadota</taxon>
        <taxon>Betaproteobacteria</taxon>
        <taxon>Burkholderiales</taxon>
        <taxon>Burkholderiaceae</taxon>
        <taxon>Paraburkholderia</taxon>
    </lineage>
</organism>
<dbReference type="Proteomes" id="UP000592780">
    <property type="component" value="Unassembled WGS sequence"/>
</dbReference>
<dbReference type="InterPro" id="IPR037224">
    <property type="entry name" value="PapC_N_sf"/>
</dbReference>
<dbReference type="Pfam" id="PF00577">
    <property type="entry name" value="Usher"/>
    <property type="match status" value="1"/>
</dbReference>
<dbReference type="Gene3D" id="2.60.40.3110">
    <property type="match status" value="1"/>
</dbReference>
<keyword evidence="15" id="KW-1185">Reference proteome</keyword>
<evidence type="ECO:0000256" key="6">
    <source>
        <dbReference type="ARBA" id="ARBA00022729"/>
    </source>
</evidence>
<evidence type="ECO:0000256" key="11">
    <source>
        <dbReference type="SAM" id="SignalP"/>
    </source>
</evidence>
<accession>A0A7W8Q8J4</accession>
<dbReference type="Pfam" id="PF13953">
    <property type="entry name" value="PapC_C"/>
    <property type="match status" value="1"/>
</dbReference>
<dbReference type="SUPFAM" id="SSF141729">
    <property type="entry name" value="FimD N-terminal domain-like"/>
    <property type="match status" value="1"/>
</dbReference>
<evidence type="ECO:0000259" key="13">
    <source>
        <dbReference type="Pfam" id="PF13954"/>
    </source>
</evidence>
<evidence type="ECO:0000313" key="14">
    <source>
        <dbReference type="EMBL" id="MBB5425268.1"/>
    </source>
</evidence>
<dbReference type="RefSeq" id="WP_184130435.1">
    <property type="nucleotide sequence ID" value="NZ_JACHDD010000005.1"/>
</dbReference>
<dbReference type="Gene3D" id="3.10.20.410">
    <property type="match status" value="1"/>
</dbReference>
<dbReference type="Gene3D" id="2.60.40.2070">
    <property type="match status" value="1"/>
</dbReference>
<dbReference type="InterPro" id="IPR025885">
    <property type="entry name" value="PapC_N"/>
</dbReference>
<dbReference type="GO" id="GO:0009279">
    <property type="term" value="C:cell outer membrane"/>
    <property type="evidence" value="ECO:0007669"/>
    <property type="project" value="UniProtKB-SubCell"/>
</dbReference>
<evidence type="ECO:0000256" key="4">
    <source>
        <dbReference type="ARBA" id="ARBA00022452"/>
    </source>
</evidence>
<dbReference type="Pfam" id="PF13954">
    <property type="entry name" value="PapC_N"/>
    <property type="match status" value="1"/>
</dbReference>
<comment type="similarity">
    <text evidence="2 9">Belongs to the fimbrial export usher family.</text>
</comment>
<feature type="compositionally biased region" description="Low complexity" evidence="10">
    <location>
        <begin position="885"/>
        <end position="894"/>
    </location>
</feature>
<evidence type="ECO:0000256" key="3">
    <source>
        <dbReference type="ARBA" id="ARBA00022448"/>
    </source>
</evidence>
<dbReference type="InterPro" id="IPR018030">
    <property type="entry name" value="Fimbrial_membr_usher_CS"/>
</dbReference>
<dbReference type="FunFam" id="2.60.40.3110:FF:000001">
    <property type="entry name" value="Putative fimbrial outer membrane usher"/>
    <property type="match status" value="1"/>
</dbReference>
<evidence type="ECO:0000256" key="7">
    <source>
        <dbReference type="ARBA" id="ARBA00023136"/>
    </source>
</evidence>
<keyword evidence="9" id="KW-1029">Fimbrium biogenesis</keyword>
<name>A0A7W8Q8J4_PARAM</name>
<comment type="subcellular location">
    <subcellularLocation>
        <location evidence="1 9">Cell outer membrane</location>
        <topology evidence="1 9">Multi-pass membrane protein</topology>
    </subcellularLocation>
</comment>
<dbReference type="InterPro" id="IPR025949">
    <property type="entry name" value="PapC-like_C"/>
</dbReference>
<dbReference type="Gene3D" id="2.60.40.2610">
    <property type="entry name" value="Outer membrane usher protein FimD, plug domain"/>
    <property type="match status" value="1"/>
</dbReference>
<protein>
    <submittedName>
        <fullName evidence="14">Outer membrane usher protein</fullName>
    </submittedName>
</protein>
<feature type="domain" description="PapC N-terminal" evidence="13">
    <location>
        <begin position="49"/>
        <end position="196"/>
    </location>
</feature>
<dbReference type="PANTHER" id="PTHR30451:SF20">
    <property type="entry name" value="FIMBRIAE USHER"/>
    <property type="match status" value="1"/>
</dbReference>
<keyword evidence="6 11" id="KW-0732">Signal</keyword>
<keyword evidence="8 9" id="KW-0998">Cell outer membrane</keyword>
<feature type="chain" id="PRO_5031350974" evidence="11">
    <location>
        <begin position="41"/>
        <end position="894"/>
    </location>
</feature>
<evidence type="ECO:0000256" key="2">
    <source>
        <dbReference type="ARBA" id="ARBA00008064"/>
    </source>
</evidence>
<proteinExistence type="inferred from homology"/>
<evidence type="ECO:0000256" key="8">
    <source>
        <dbReference type="ARBA" id="ARBA00023237"/>
    </source>
</evidence>
<keyword evidence="7 9" id="KW-0472">Membrane</keyword>
<evidence type="ECO:0000313" key="15">
    <source>
        <dbReference type="Proteomes" id="UP000592780"/>
    </source>
</evidence>
<dbReference type="GO" id="GO:0015473">
    <property type="term" value="F:fimbrial usher porin activity"/>
    <property type="evidence" value="ECO:0007669"/>
    <property type="project" value="InterPro"/>
</dbReference>
<reference evidence="14 15" key="1">
    <citation type="submission" date="2020-08" db="EMBL/GenBank/DDBJ databases">
        <title>Genomic Encyclopedia of Type Strains, Phase IV (KMG-V): Genome sequencing to study the core and pangenomes of soil and plant-associated prokaryotes.</title>
        <authorList>
            <person name="Whitman W."/>
        </authorList>
    </citation>
    <scope>NUCLEOTIDE SEQUENCE [LARGE SCALE GENOMIC DNA]</scope>
    <source>
        <strain evidence="14 15">JPY158</strain>
    </source>
</reference>
<evidence type="ECO:0000256" key="10">
    <source>
        <dbReference type="SAM" id="MobiDB-lite"/>
    </source>
</evidence>
<dbReference type="GO" id="GO:0009297">
    <property type="term" value="P:pilus assembly"/>
    <property type="evidence" value="ECO:0007669"/>
    <property type="project" value="InterPro"/>
</dbReference>
<dbReference type="InterPro" id="IPR000015">
    <property type="entry name" value="Fimb_usher"/>
</dbReference>
<feature type="signal peptide" evidence="11">
    <location>
        <begin position="1"/>
        <end position="40"/>
    </location>
</feature>
<dbReference type="PANTHER" id="PTHR30451">
    <property type="entry name" value="OUTER MEMBRANE USHER PROTEIN"/>
    <property type="match status" value="1"/>
</dbReference>
<keyword evidence="5 9" id="KW-0812">Transmembrane</keyword>
<dbReference type="AlphaFoldDB" id="A0A7W8Q8J4"/>
<evidence type="ECO:0000256" key="1">
    <source>
        <dbReference type="ARBA" id="ARBA00004571"/>
    </source>
</evidence>
<gene>
    <name evidence="14" type="ORF">HDG40_003422</name>
</gene>